<protein>
    <recommendedName>
        <fullName evidence="4">Porin</fullName>
    </recommendedName>
</protein>
<evidence type="ECO:0008006" key="4">
    <source>
        <dbReference type="Google" id="ProtNLM"/>
    </source>
</evidence>
<dbReference type="RefSeq" id="WP_148074831.1">
    <property type="nucleotide sequence ID" value="NZ_CP042913.1"/>
</dbReference>
<gene>
    <name evidence="2" type="ORF">Pr1d_38070</name>
</gene>
<reference evidence="2 3" key="1">
    <citation type="submission" date="2019-08" db="EMBL/GenBank/DDBJ databases">
        <title>Deep-cultivation of Planctomycetes and their phenomic and genomic characterization uncovers novel biology.</title>
        <authorList>
            <person name="Wiegand S."/>
            <person name="Jogler M."/>
            <person name="Boedeker C."/>
            <person name="Pinto D."/>
            <person name="Vollmers J."/>
            <person name="Rivas-Marin E."/>
            <person name="Kohn T."/>
            <person name="Peeters S.H."/>
            <person name="Heuer A."/>
            <person name="Rast P."/>
            <person name="Oberbeckmann S."/>
            <person name="Bunk B."/>
            <person name="Jeske O."/>
            <person name="Meyerdierks A."/>
            <person name="Storesund J.E."/>
            <person name="Kallscheuer N."/>
            <person name="Luecker S."/>
            <person name="Lage O.M."/>
            <person name="Pohl T."/>
            <person name="Merkel B.J."/>
            <person name="Hornburger P."/>
            <person name="Mueller R.-W."/>
            <person name="Bruemmer F."/>
            <person name="Labrenz M."/>
            <person name="Spormann A.M."/>
            <person name="Op den Camp H."/>
            <person name="Overmann J."/>
            <person name="Amann R."/>
            <person name="Jetten M.S.M."/>
            <person name="Mascher T."/>
            <person name="Medema M.H."/>
            <person name="Devos D.P."/>
            <person name="Kaster A.-K."/>
            <person name="Ovreas L."/>
            <person name="Rohde M."/>
            <person name="Galperin M.Y."/>
            <person name="Jogler C."/>
        </authorList>
    </citation>
    <scope>NUCLEOTIDE SEQUENCE [LARGE SCALE GENOMIC DNA]</scope>
    <source>
        <strain evidence="2 3">Pr1d</strain>
    </source>
</reference>
<proteinExistence type="predicted"/>
<evidence type="ECO:0000313" key="3">
    <source>
        <dbReference type="Proteomes" id="UP000323917"/>
    </source>
</evidence>
<accession>A0A5B9QR86</accession>
<dbReference type="AlphaFoldDB" id="A0A5B9QR86"/>
<dbReference type="OrthoDB" id="9775763at2"/>
<feature type="signal peptide" evidence="1">
    <location>
        <begin position="1"/>
        <end position="22"/>
    </location>
</feature>
<keyword evidence="3" id="KW-1185">Reference proteome</keyword>
<evidence type="ECO:0000256" key="1">
    <source>
        <dbReference type="SAM" id="SignalP"/>
    </source>
</evidence>
<keyword evidence="1" id="KW-0732">Signal</keyword>
<feature type="chain" id="PRO_5023022297" description="Porin" evidence="1">
    <location>
        <begin position="23"/>
        <end position="432"/>
    </location>
</feature>
<dbReference type="Proteomes" id="UP000323917">
    <property type="component" value="Chromosome"/>
</dbReference>
<dbReference type="EMBL" id="CP042913">
    <property type="protein sequence ID" value="QEG36493.1"/>
    <property type="molecule type" value="Genomic_DNA"/>
</dbReference>
<organism evidence="2 3">
    <name type="scientific">Bythopirellula goksoeyrii</name>
    <dbReference type="NCBI Taxonomy" id="1400387"/>
    <lineage>
        <taxon>Bacteria</taxon>
        <taxon>Pseudomonadati</taxon>
        <taxon>Planctomycetota</taxon>
        <taxon>Planctomycetia</taxon>
        <taxon>Pirellulales</taxon>
        <taxon>Lacipirellulaceae</taxon>
        <taxon>Bythopirellula</taxon>
    </lineage>
</organism>
<name>A0A5B9QR86_9BACT</name>
<sequence length="432" mass="46464" precursor="true">MKLRTWTASIAALVFSAAPVFAVEGNVQWTNDGMLQPASCDTGCCDPCDCGEACHCGSGVGGGGLLSGIGNGCVEGFSLAGALGISASSPWEVGGWTQFGYHDLFTPLSSAATGRGTGLAFNDVPQNLNLQQQWFYLGRQADGSNGLDLGFRVDGLYGTDAQKTQAFGNPGGQWDNAWDHGVYGFALPQAYAEVAVNDLSVKIGHFFTIVGYEVVAATGNFFYSHAYTMFNSEPFTHTGVLTTYTGFEGLTLYNGWTLGWDTGFTNANGGSNYLGGFGVDLMDSVNLTYVNTYGNFGLKDGGGDDSYSHSIVINTTLTDKFSYIFQTDYLDTADVNDAGQAPINNIGINQYLLYQWSDAIGLGTRIEWWKGAAPDVTPPSPFNTHSSRYEITGGVNIKLLDNLVMRPEVRKDWCPAEDFDQDMTACDFILTY</sequence>
<dbReference type="KEGG" id="bgok:Pr1d_38070"/>
<dbReference type="Pfam" id="PF07642">
    <property type="entry name" value="BBP2"/>
    <property type="match status" value="1"/>
</dbReference>
<evidence type="ECO:0000313" key="2">
    <source>
        <dbReference type="EMBL" id="QEG36493.1"/>
    </source>
</evidence>
<dbReference type="InterPro" id="IPR011486">
    <property type="entry name" value="BBP2"/>
</dbReference>